<feature type="region of interest" description="Disordered" evidence="1">
    <location>
        <begin position="76"/>
        <end position="115"/>
    </location>
</feature>
<evidence type="ECO:0000313" key="3">
    <source>
        <dbReference type="Proteomes" id="UP000837857"/>
    </source>
</evidence>
<feature type="region of interest" description="Disordered" evidence="1">
    <location>
        <begin position="26"/>
        <end position="55"/>
    </location>
</feature>
<dbReference type="Proteomes" id="UP000837857">
    <property type="component" value="Chromosome 15"/>
</dbReference>
<protein>
    <submittedName>
        <fullName evidence="2">Uncharacterized protein</fullName>
    </submittedName>
</protein>
<proteinExistence type="predicted"/>
<feature type="non-terminal residue" evidence="2">
    <location>
        <position position="135"/>
    </location>
</feature>
<feature type="compositionally biased region" description="Polar residues" evidence="1">
    <location>
        <begin position="104"/>
        <end position="115"/>
    </location>
</feature>
<evidence type="ECO:0000313" key="2">
    <source>
        <dbReference type="EMBL" id="CAH2043665.1"/>
    </source>
</evidence>
<keyword evidence="3" id="KW-1185">Reference proteome</keyword>
<sequence>MGKRSGSCKRENNIRRKIRKLEERLRGSRRRIISSSSDEETNDGNVVGDIPDAETGRVSPIINEIHTEHLELLDVLSPLPETPPGQSFQSDPIPGPSSAEDIVTESSASVENNSGEPLDEDILQILGTLLLPISL</sequence>
<accession>A0ABN8I632</accession>
<dbReference type="EMBL" id="OW152827">
    <property type="protein sequence ID" value="CAH2043665.1"/>
    <property type="molecule type" value="Genomic_DNA"/>
</dbReference>
<evidence type="ECO:0000256" key="1">
    <source>
        <dbReference type="SAM" id="MobiDB-lite"/>
    </source>
</evidence>
<organism evidence="2 3">
    <name type="scientific">Iphiclides podalirius</name>
    <name type="common">scarce swallowtail</name>
    <dbReference type="NCBI Taxonomy" id="110791"/>
    <lineage>
        <taxon>Eukaryota</taxon>
        <taxon>Metazoa</taxon>
        <taxon>Ecdysozoa</taxon>
        <taxon>Arthropoda</taxon>
        <taxon>Hexapoda</taxon>
        <taxon>Insecta</taxon>
        <taxon>Pterygota</taxon>
        <taxon>Neoptera</taxon>
        <taxon>Endopterygota</taxon>
        <taxon>Lepidoptera</taxon>
        <taxon>Glossata</taxon>
        <taxon>Ditrysia</taxon>
        <taxon>Papilionoidea</taxon>
        <taxon>Papilionidae</taxon>
        <taxon>Papilioninae</taxon>
        <taxon>Iphiclides</taxon>
    </lineage>
</organism>
<gene>
    <name evidence="2" type="ORF">IPOD504_LOCUS4396</name>
</gene>
<reference evidence="2" key="1">
    <citation type="submission" date="2022-03" db="EMBL/GenBank/DDBJ databases">
        <authorList>
            <person name="Martin H S."/>
        </authorList>
    </citation>
    <scope>NUCLEOTIDE SEQUENCE</scope>
</reference>
<name>A0ABN8I632_9NEOP</name>